<keyword evidence="4" id="KW-0560">Oxidoreductase</keyword>
<keyword evidence="2" id="KW-0285">Flavoprotein</keyword>
<evidence type="ECO:0000256" key="1">
    <source>
        <dbReference type="ARBA" id="ARBA00001974"/>
    </source>
</evidence>
<dbReference type="InterPro" id="IPR028202">
    <property type="entry name" value="Reductase_C"/>
</dbReference>
<dbReference type="SUPFAM" id="SSF55424">
    <property type="entry name" value="FAD/NAD-linked reductases, dimerisation (C-terminal) domain"/>
    <property type="match status" value="1"/>
</dbReference>
<evidence type="ECO:0000259" key="5">
    <source>
        <dbReference type="Pfam" id="PF07992"/>
    </source>
</evidence>
<dbReference type="GO" id="GO:0016651">
    <property type="term" value="F:oxidoreductase activity, acting on NAD(P)H"/>
    <property type="evidence" value="ECO:0007669"/>
    <property type="project" value="TreeGrafter"/>
</dbReference>
<dbReference type="PRINTS" id="PR00411">
    <property type="entry name" value="PNDRDTASEI"/>
</dbReference>
<feature type="domain" description="Reductase C-terminal" evidence="6">
    <location>
        <begin position="321"/>
        <end position="401"/>
    </location>
</feature>
<evidence type="ECO:0000313" key="8">
    <source>
        <dbReference type="Proteomes" id="UP000195913"/>
    </source>
</evidence>
<gene>
    <name evidence="7" type="ORF">FM101_01060</name>
</gene>
<evidence type="ECO:0000313" key="7">
    <source>
        <dbReference type="EMBL" id="SJM47847.1"/>
    </source>
</evidence>
<sequence>MATSDGTVIIGGGLAAAHAAQTLREQGYSGSITLIADEATPPYERPPLSKEFLQGKQDAEAGIAHDAEWYAAHDVTLVLGGHASEIDRRRHVVRLDSGDEHPYGQLLLATGADSRHLDLPGTDLPGVMMLRRLGDAQILKDALATGGRLAVVGAGWIGLEVASSARQAGMEVTVVAPNDTPLENVMGEKIGAHFAEVHRSNGVELRMGTQVNGIIERDGRAAGLDTSDGEVPADVVLIAIGAVPATSLAEAAGLETDNGVLVDGSLRTSDPDILAAGDVANAVNTKLGRLRVEHWDNAIRQGELAAKTILKHADRYDWLPYFFTDQFDLGMEYVGHAGPGAQAVVRGSLESGEFIAFWLEEGVVTAAMNVNIWDVNDTLRSIVGRAVAPERLADTKVELADL</sequence>
<comment type="cofactor">
    <cofactor evidence="1">
        <name>FAD</name>
        <dbReference type="ChEBI" id="CHEBI:57692"/>
    </cofactor>
</comment>
<feature type="domain" description="FAD/NAD(P)-binding" evidence="5">
    <location>
        <begin position="8"/>
        <end position="302"/>
    </location>
</feature>
<evidence type="ECO:0000256" key="2">
    <source>
        <dbReference type="ARBA" id="ARBA00022630"/>
    </source>
</evidence>
<dbReference type="RefSeq" id="WP_086994190.1">
    <property type="nucleotide sequence ID" value="NZ_FUHW01000006.1"/>
</dbReference>
<name>A0A1R4EVZ0_9MICC</name>
<keyword evidence="8" id="KW-1185">Reference proteome</keyword>
<dbReference type="Proteomes" id="UP000195913">
    <property type="component" value="Unassembled WGS sequence"/>
</dbReference>
<evidence type="ECO:0000256" key="4">
    <source>
        <dbReference type="ARBA" id="ARBA00023002"/>
    </source>
</evidence>
<dbReference type="AlphaFoldDB" id="A0A1R4EVZ0"/>
<dbReference type="InterPro" id="IPR023753">
    <property type="entry name" value="FAD/NAD-binding_dom"/>
</dbReference>
<protein>
    <submittedName>
        <fullName evidence="7">Ferredoxin reductase</fullName>
    </submittedName>
</protein>
<dbReference type="Pfam" id="PF07992">
    <property type="entry name" value="Pyr_redox_2"/>
    <property type="match status" value="1"/>
</dbReference>
<dbReference type="PRINTS" id="PR00368">
    <property type="entry name" value="FADPNR"/>
</dbReference>
<dbReference type="Gene3D" id="3.30.390.30">
    <property type="match status" value="1"/>
</dbReference>
<reference evidence="7 8" key="1">
    <citation type="submission" date="2017-02" db="EMBL/GenBank/DDBJ databases">
        <authorList>
            <person name="Peterson S.W."/>
        </authorList>
    </citation>
    <scope>NUCLEOTIDE SEQUENCE [LARGE SCALE GENOMIC DNA]</scope>
    <source>
        <strain evidence="7 8">B Ar 00.02</strain>
    </source>
</reference>
<dbReference type="SUPFAM" id="SSF51905">
    <property type="entry name" value="FAD/NAD(P)-binding domain"/>
    <property type="match status" value="1"/>
</dbReference>
<dbReference type="Pfam" id="PF14759">
    <property type="entry name" value="Reductase_C"/>
    <property type="match status" value="1"/>
</dbReference>
<dbReference type="EMBL" id="FUHW01000006">
    <property type="protein sequence ID" value="SJM47847.1"/>
    <property type="molecule type" value="Genomic_DNA"/>
</dbReference>
<dbReference type="InterPro" id="IPR016156">
    <property type="entry name" value="FAD/NAD-linked_Rdtase_dimer_sf"/>
</dbReference>
<dbReference type="GO" id="GO:0005737">
    <property type="term" value="C:cytoplasm"/>
    <property type="evidence" value="ECO:0007669"/>
    <property type="project" value="TreeGrafter"/>
</dbReference>
<dbReference type="PANTHER" id="PTHR43557:SF2">
    <property type="entry name" value="RIESKE DOMAIN-CONTAINING PROTEIN-RELATED"/>
    <property type="match status" value="1"/>
</dbReference>
<organism evidence="7 8">
    <name type="scientific">Arthrobacter rhombi</name>
    <dbReference type="NCBI Taxonomy" id="71253"/>
    <lineage>
        <taxon>Bacteria</taxon>
        <taxon>Bacillati</taxon>
        <taxon>Actinomycetota</taxon>
        <taxon>Actinomycetes</taxon>
        <taxon>Micrococcales</taxon>
        <taxon>Micrococcaceae</taxon>
        <taxon>Arthrobacter</taxon>
    </lineage>
</organism>
<accession>A0A1R4EVZ0</accession>
<dbReference type="InterPro" id="IPR050446">
    <property type="entry name" value="FAD-oxidoreductase/Apoptosis"/>
</dbReference>
<dbReference type="InterPro" id="IPR036188">
    <property type="entry name" value="FAD/NAD-bd_sf"/>
</dbReference>
<dbReference type="Gene3D" id="3.50.50.60">
    <property type="entry name" value="FAD/NAD(P)-binding domain"/>
    <property type="match status" value="2"/>
</dbReference>
<dbReference type="PANTHER" id="PTHR43557">
    <property type="entry name" value="APOPTOSIS-INDUCING FACTOR 1"/>
    <property type="match status" value="1"/>
</dbReference>
<proteinExistence type="predicted"/>
<evidence type="ECO:0000259" key="6">
    <source>
        <dbReference type="Pfam" id="PF14759"/>
    </source>
</evidence>
<evidence type="ECO:0000256" key="3">
    <source>
        <dbReference type="ARBA" id="ARBA00022827"/>
    </source>
</evidence>
<keyword evidence="3" id="KW-0274">FAD</keyword>